<keyword evidence="3" id="KW-1185">Reference proteome</keyword>
<accession>W7A4T7</accession>
<dbReference type="HOGENOM" id="CLU_679692_0_0_1"/>
<dbReference type="EMBL" id="KI963919">
    <property type="protein sequence ID" value="EUC51146.1"/>
    <property type="molecule type" value="Genomic_DNA"/>
</dbReference>
<feature type="compositionally biased region" description="Low complexity" evidence="1">
    <location>
        <begin position="18"/>
        <end position="27"/>
    </location>
</feature>
<feature type="region of interest" description="Disordered" evidence="1">
    <location>
        <begin position="1"/>
        <end position="41"/>
    </location>
</feature>
<feature type="region of interest" description="Disordered" evidence="1">
    <location>
        <begin position="187"/>
        <end position="210"/>
    </location>
</feature>
<protein>
    <submittedName>
        <fullName evidence="2">Uncharacterized protein</fullName>
    </submittedName>
</protein>
<gene>
    <name evidence="2" type="ORF">COCMIDRAFT_80447</name>
</gene>
<dbReference type="RefSeq" id="XP_007682453.1">
    <property type="nucleotide sequence ID" value="XM_007684263.1"/>
</dbReference>
<dbReference type="KEGG" id="bor:COCMIDRAFT_80447"/>
<evidence type="ECO:0000313" key="2">
    <source>
        <dbReference type="EMBL" id="EUC51146.1"/>
    </source>
</evidence>
<evidence type="ECO:0000256" key="1">
    <source>
        <dbReference type="SAM" id="MobiDB-lite"/>
    </source>
</evidence>
<reference evidence="2 3" key="1">
    <citation type="journal article" date="2013" name="PLoS Genet.">
        <title>Comparative genome structure, secondary metabolite, and effector coding capacity across Cochliobolus pathogens.</title>
        <authorList>
            <person name="Condon B.J."/>
            <person name="Leng Y."/>
            <person name="Wu D."/>
            <person name="Bushley K.E."/>
            <person name="Ohm R.A."/>
            <person name="Otillar R."/>
            <person name="Martin J."/>
            <person name="Schackwitz W."/>
            <person name="Grimwood J."/>
            <person name="MohdZainudin N."/>
            <person name="Xue C."/>
            <person name="Wang R."/>
            <person name="Manning V.A."/>
            <person name="Dhillon B."/>
            <person name="Tu Z.J."/>
            <person name="Steffenson B.J."/>
            <person name="Salamov A."/>
            <person name="Sun H."/>
            <person name="Lowry S."/>
            <person name="LaButti K."/>
            <person name="Han J."/>
            <person name="Copeland A."/>
            <person name="Lindquist E."/>
            <person name="Barry K."/>
            <person name="Schmutz J."/>
            <person name="Baker S.E."/>
            <person name="Ciuffetti L.M."/>
            <person name="Grigoriev I.V."/>
            <person name="Zhong S."/>
            <person name="Turgeon B.G."/>
        </authorList>
    </citation>
    <scope>NUCLEOTIDE SEQUENCE [LARGE SCALE GENOMIC DNA]</scope>
    <source>
        <strain evidence="2 3">ATCC 44560</strain>
    </source>
</reference>
<feature type="compositionally biased region" description="Polar residues" evidence="1">
    <location>
        <begin position="82"/>
        <end position="97"/>
    </location>
</feature>
<sequence length="406" mass="44100">MSQPSTPFDGVTEDPFLSSSDQDQFSQANFEELFGPGSSDGAIFSSNNSEVFDGTDFAYGDVSLVPIDSSISSVISTPQPSNCSSNRHSSAYPTPQANKPHPYPFGTHGLYEAGIPQSVFNSRPLPIRSQTNNVHFYSTQLAPPGSRRRSLSHGDMDRVVAASMPNPTFIRLQAPRSRTIPEELRGKDLHSHCGRGSCQSPPARGRPMKPTSMPYSLQSSPLVGGMLPTPIGTPLNAVEDVDCDTNITHQNHSIENNNPFFPSFPEGLLFRQMSRPEELARSWQIIEIGALAVTNHGSIDPRLQPHTSASNQERILKKLVDIEAHLGKSGGAEALRSCKTIREVLTGRVECEEETKDMDGVFKDGEITAANTPNEAYSDLSNGCDDNEIMAMLMSQHGVREGGDGE</sequence>
<dbReference type="Proteomes" id="UP000054032">
    <property type="component" value="Unassembled WGS sequence"/>
</dbReference>
<dbReference type="eggNOG" id="ENOG502RR5F">
    <property type="taxonomic scope" value="Eukaryota"/>
</dbReference>
<feature type="region of interest" description="Disordered" evidence="1">
    <location>
        <begin position="75"/>
        <end position="105"/>
    </location>
</feature>
<proteinExistence type="predicted"/>
<dbReference type="OrthoDB" id="3794317at2759"/>
<name>W7A4T7_COCMI</name>
<dbReference type="GeneID" id="19125669"/>
<dbReference type="AlphaFoldDB" id="W7A4T7"/>
<organism evidence="2 3">
    <name type="scientific">Bipolaris oryzae ATCC 44560</name>
    <dbReference type="NCBI Taxonomy" id="930090"/>
    <lineage>
        <taxon>Eukaryota</taxon>
        <taxon>Fungi</taxon>
        <taxon>Dikarya</taxon>
        <taxon>Ascomycota</taxon>
        <taxon>Pezizomycotina</taxon>
        <taxon>Dothideomycetes</taxon>
        <taxon>Pleosporomycetidae</taxon>
        <taxon>Pleosporales</taxon>
        <taxon>Pleosporineae</taxon>
        <taxon>Pleosporaceae</taxon>
        <taxon>Bipolaris</taxon>
    </lineage>
</organism>
<evidence type="ECO:0000313" key="3">
    <source>
        <dbReference type="Proteomes" id="UP000054032"/>
    </source>
</evidence>